<proteinExistence type="predicted"/>
<evidence type="ECO:0000313" key="2">
    <source>
        <dbReference type="Proteomes" id="UP001152320"/>
    </source>
</evidence>
<protein>
    <submittedName>
        <fullName evidence="1">Uncharacterized protein</fullName>
    </submittedName>
</protein>
<accession>A0A9Q1H498</accession>
<organism evidence="1 2">
    <name type="scientific">Holothuria leucospilota</name>
    <name type="common">Black long sea cucumber</name>
    <name type="synonym">Mertensiothuria leucospilota</name>
    <dbReference type="NCBI Taxonomy" id="206669"/>
    <lineage>
        <taxon>Eukaryota</taxon>
        <taxon>Metazoa</taxon>
        <taxon>Echinodermata</taxon>
        <taxon>Eleutherozoa</taxon>
        <taxon>Echinozoa</taxon>
        <taxon>Holothuroidea</taxon>
        <taxon>Aspidochirotacea</taxon>
        <taxon>Aspidochirotida</taxon>
        <taxon>Holothuriidae</taxon>
        <taxon>Holothuria</taxon>
    </lineage>
</organism>
<comment type="caution">
    <text evidence="1">The sequence shown here is derived from an EMBL/GenBank/DDBJ whole genome shotgun (WGS) entry which is preliminary data.</text>
</comment>
<reference evidence="1" key="1">
    <citation type="submission" date="2021-10" db="EMBL/GenBank/DDBJ databases">
        <title>Tropical sea cucumber genome reveals ecological adaptation and Cuvierian tubules defense mechanism.</title>
        <authorList>
            <person name="Chen T."/>
        </authorList>
    </citation>
    <scope>NUCLEOTIDE SEQUENCE</scope>
    <source>
        <strain evidence="1">Nanhai2018</strain>
        <tissue evidence="1">Muscle</tissue>
    </source>
</reference>
<keyword evidence="2" id="KW-1185">Reference proteome</keyword>
<name>A0A9Q1H498_HOLLE</name>
<gene>
    <name evidence="1" type="ORF">HOLleu_25844</name>
</gene>
<dbReference type="Proteomes" id="UP001152320">
    <property type="component" value="Chromosome 12"/>
</dbReference>
<dbReference type="AlphaFoldDB" id="A0A9Q1H498"/>
<sequence length="337" mass="39214">MEDYRDLLRDLQWLSIRPRVDEELRDLFDSIVKMYLAWEKSLTSFQRLELRILCLKSMQNTSLVYKHSLRFLTVRIDFSDPFTRWSYMFVFMMRHVHLVFYALDQAVYEKILKVIPSGRPTNVCMIGGGPGSDVLGLGLFLMKHGCTSKLTDQVNVLDKCQEWSDSWSQLHRFLPERYSKGIPDVNYHSFDYLNNKLTPEQLGCVEDASIVTMIKSLSPVAAWLKTKPIHQSYVRGAYGQLKCVISEWHSVYEILKAMKPGAFLLYIDNETGPQRQILMNTVKFLKFKIIFDRIFRGVRMPSHFFSSTSRDLMNTLNYKPCTTAGTNEVIILKKEVS</sequence>
<dbReference type="OrthoDB" id="6421511at2759"/>
<evidence type="ECO:0000313" key="1">
    <source>
        <dbReference type="EMBL" id="KAJ8032338.1"/>
    </source>
</evidence>
<dbReference type="EMBL" id="JAIZAY010000012">
    <property type="protein sequence ID" value="KAJ8032338.1"/>
    <property type="molecule type" value="Genomic_DNA"/>
</dbReference>